<evidence type="ECO:0000256" key="5">
    <source>
        <dbReference type="ARBA" id="ARBA00023242"/>
    </source>
</evidence>
<gene>
    <name evidence="8" type="ORF">EZS28_007559</name>
</gene>
<reference evidence="8 9" key="1">
    <citation type="submission" date="2019-03" db="EMBL/GenBank/DDBJ databases">
        <title>Single cell metagenomics reveals metabolic interactions within the superorganism composed of flagellate Streblomastix strix and complex community of Bacteroidetes bacteria on its surface.</title>
        <authorList>
            <person name="Treitli S.C."/>
            <person name="Kolisko M."/>
            <person name="Husnik F."/>
            <person name="Keeling P."/>
            <person name="Hampl V."/>
        </authorList>
    </citation>
    <scope>NUCLEOTIDE SEQUENCE [LARGE SCALE GENOMIC DNA]</scope>
    <source>
        <strain evidence="8">ST1C</strain>
    </source>
</reference>
<feature type="region of interest" description="Disordered" evidence="6">
    <location>
        <begin position="475"/>
        <end position="496"/>
    </location>
</feature>
<comment type="subcellular location">
    <subcellularLocation>
        <location evidence="2">Cytoplasm</location>
    </subcellularLocation>
    <subcellularLocation>
        <location evidence="1">Nucleus</location>
    </subcellularLocation>
</comment>
<keyword evidence="5" id="KW-0539">Nucleus</keyword>
<evidence type="ECO:0000313" key="9">
    <source>
        <dbReference type="Proteomes" id="UP000324800"/>
    </source>
</evidence>
<dbReference type="AlphaFoldDB" id="A0A5J4WPP1"/>
<accession>A0A5J4WPP1</accession>
<dbReference type="Gene3D" id="1.10.2020.20">
    <property type="match status" value="1"/>
</dbReference>
<dbReference type="PROSITE" id="PS51917">
    <property type="entry name" value="PRU"/>
    <property type="match status" value="1"/>
</dbReference>
<dbReference type="GO" id="GO:0005737">
    <property type="term" value="C:cytoplasm"/>
    <property type="evidence" value="ECO:0007669"/>
    <property type="project" value="UniProtKB-SubCell"/>
</dbReference>
<feature type="domain" description="Pru" evidence="7">
    <location>
        <begin position="1"/>
        <end position="114"/>
    </location>
</feature>
<dbReference type="PANTHER" id="PTHR12225:SF0">
    <property type="entry name" value="PROTEASOMAL UBIQUITIN RECEPTOR ADRM1"/>
    <property type="match status" value="1"/>
</dbReference>
<evidence type="ECO:0000256" key="3">
    <source>
        <dbReference type="ARBA" id="ARBA00022490"/>
    </source>
</evidence>
<feature type="compositionally biased region" description="Polar residues" evidence="6">
    <location>
        <begin position="206"/>
        <end position="217"/>
    </location>
</feature>
<dbReference type="Proteomes" id="UP000324800">
    <property type="component" value="Unassembled WGS sequence"/>
</dbReference>
<dbReference type="PANTHER" id="PTHR12225">
    <property type="entry name" value="ADHESION REGULATING MOLECULE 1 110 KDA CELL MEMBRANE GLYCOPROTEIN"/>
    <property type="match status" value="1"/>
</dbReference>
<feature type="compositionally biased region" description="Polar residues" evidence="6">
    <location>
        <begin position="475"/>
        <end position="495"/>
    </location>
</feature>
<keyword evidence="3" id="KW-0963">Cytoplasm</keyword>
<feature type="compositionally biased region" description="Acidic residues" evidence="6">
    <location>
        <begin position="231"/>
        <end position="264"/>
    </location>
</feature>
<evidence type="ECO:0000256" key="1">
    <source>
        <dbReference type="ARBA" id="ARBA00004123"/>
    </source>
</evidence>
<feature type="region of interest" description="Disordered" evidence="6">
    <location>
        <begin position="231"/>
        <end position="266"/>
    </location>
</feature>
<protein>
    <recommendedName>
        <fullName evidence="7">Pru domain-containing protein</fullName>
    </recommendedName>
</protein>
<feature type="region of interest" description="Disordered" evidence="6">
    <location>
        <begin position="678"/>
        <end position="768"/>
    </location>
</feature>
<dbReference type="Gene3D" id="2.30.29.70">
    <property type="entry name" value="Proteasomal ubiquitin receptor Rpn13/ADRM1"/>
    <property type="match status" value="1"/>
</dbReference>
<evidence type="ECO:0000313" key="8">
    <source>
        <dbReference type="EMBL" id="KAA6396910.1"/>
    </source>
</evidence>
<dbReference type="InterPro" id="IPR038633">
    <property type="entry name" value="Rpn13/ADRM1_Pru_sf"/>
</dbReference>
<name>A0A5J4WPP1_9EUKA</name>
<keyword evidence="4" id="KW-0647">Proteasome</keyword>
<feature type="compositionally biased region" description="Basic and acidic residues" evidence="6">
    <location>
        <begin position="678"/>
        <end position="758"/>
    </location>
</feature>
<dbReference type="GO" id="GO:0008541">
    <property type="term" value="C:proteasome regulatory particle, lid subcomplex"/>
    <property type="evidence" value="ECO:0007669"/>
    <property type="project" value="TreeGrafter"/>
</dbReference>
<dbReference type="InterPro" id="IPR006773">
    <property type="entry name" value="Rpn13/ADRM1"/>
</dbReference>
<proteinExistence type="predicted"/>
<sequence length="768" mass="87898">MRELLSLKAGKMIRDGNTLQPESSLRKGRAVFESDPSGKIIFTWRLRPSDEQIDQTTIIPGQTIVRVVPGLSDSFAFQVKTSTQNLFYWIQEPNMTQDRFEEIIDQINRSIAQPSRQQNTQNMTQLPDDLFRFDQPSTSTSQNQITEPQLLQSLLLNQNSLQPYPNIYQQPFIHPQSQPSTLPMNLFPNGIVLPQNPLQQSSLQQGERNQNGIQRQNIRGDHQLIFDLSEEEDEGEQFDVEEEWEDENENEGQEDDDEDEEENQVDQQNGLHIIGQEEGQLRNAFFGRPINPYIAPNITDENKKENKEEIEDEEDIQDIIPTTRRIPRRRKMAAHESMRRSATIGLIEDPNQGNEEDDIGRFNGQNGFMRNGNMDILQRMFGLPQMGLGNIEVIRQPNQTIINIGQGQRVPGLNMGIPAISQGNQSSTVNGIANNTSNANTGINTSNIPGSGGIGANQTLPPDLIRQMLIRRSLQNPSSSTSTGINPAQTQSGSSLIDPRLLQNLLQGNNQLRMDQQGANGAQYGSGIYSEASRQSRRLLIDRAFSNTPPIDAFFRVRNMRNILQDPEAIRDILPLLPEPYRTPERLEEILRSPLFHHQVLQLETASEQMDPLTLMTMIGMRSAREEIIRNRRNSQLAPQLNPQHQSLFPQDQREILDSVYDNRMNFIDTLDSLGDVERRKEQEKEQNKKKEQEQEKEQEKEQNKKKEQEQEKEKEQELNKDKEKEKNNDEKKNINGKEDKDNHRDDDFDLQDRRYLDGGKSGASGKK</sequence>
<dbReference type="OrthoDB" id="340431at2759"/>
<evidence type="ECO:0000259" key="7">
    <source>
        <dbReference type="PROSITE" id="PS51917"/>
    </source>
</evidence>
<dbReference type="InterPro" id="IPR044868">
    <property type="entry name" value="Rpn13/ADRM1_Pru"/>
</dbReference>
<dbReference type="GO" id="GO:0005634">
    <property type="term" value="C:nucleus"/>
    <property type="evidence" value="ECO:0007669"/>
    <property type="project" value="UniProtKB-SubCell"/>
</dbReference>
<dbReference type="GO" id="GO:0070628">
    <property type="term" value="F:proteasome binding"/>
    <property type="evidence" value="ECO:0007669"/>
    <property type="project" value="TreeGrafter"/>
</dbReference>
<dbReference type="Pfam" id="PF04683">
    <property type="entry name" value="Rpn13_ADRM1_Pru"/>
    <property type="match status" value="1"/>
</dbReference>
<dbReference type="EMBL" id="SNRW01001313">
    <property type="protein sequence ID" value="KAA6396910.1"/>
    <property type="molecule type" value="Genomic_DNA"/>
</dbReference>
<dbReference type="InterPro" id="IPR038108">
    <property type="entry name" value="RPN13_DEUBAD_sf"/>
</dbReference>
<evidence type="ECO:0000256" key="4">
    <source>
        <dbReference type="ARBA" id="ARBA00022942"/>
    </source>
</evidence>
<comment type="caution">
    <text evidence="8">The sequence shown here is derived from an EMBL/GenBank/DDBJ whole genome shotgun (WGS) entry which is preliminary data.</text>
</comment>
<evidence type="ECO:0000256" key="6">
    <source>
        <dbReference type="SAM" id="MobiDB-lite"/>
    </source>
</evidence>
<organism evidence="8 9">
    <name type="scientific">Streblomastix strix</name>
    <dbReference type="NCBI Taxonomy" id="222440"/>
    <lineage>
        <taxon>Eukaryota</taxon>
        <taxon>Metamonada</taxon>
        <taxon>Preaxostyla</taxon>
        <taxon>Oxymonadida</taxon>
        <taxon>Streblomastigidae</taxon>
        <taxon>Streblomastix</taxon>
    </lineage>
</organism>
<dbReference type="GO" id="GO:0061133">
    <property type="term" value="F:endopeptidase activator activity"/>
    <property type="evidence" value="ECO:0007669"/>
    <property type="project" value="TreeGrafter"/>
</dbReference>
<feature type="region of interest" description="Disordered" evidence="6">
    <location>
        <begin position="200"/>
        <end position="219"/>
    </location>
</feature>
<evidence type="ECO:0000256" key="2">
    <source>
        <dbReference type="ARBA" id="ARBA00004496"/>
    </source>
</evidence>